<sequence>MADNRQTVNSLFVRALQRKTRWSDSFFAILDFTKNQRYWQLLLILLSKNHGLSPNDRFGIKNKRFYFGIVFVFTIFANIKVKTRQIIIK</sequence>
<keyword evidence="1" id="KW-1133">Transmembrane helix</keyword>
<keyword evidence="1" id="KW-0472">Membrane</keyword>
<keyword evidence="1" id="KW-0812">Transmembrane</keyword>
<feature type="transmembrane region" description="Helical" evidence="1">
    <location>
        <begin position="65"/>
        <end position="81"/>
    </location>
</feature>
<evidence type="ECO:0000313" key="3">
    <source>
        <dbReference type="Proteomes" id="UP000032046"/>
    </source>
</evidence>
<organism evidence="2 3">
    <name type="scientific">Prevotella pectinovora</name>
    <dbReference type="NCBI Taxonomy" id="1602169"/>
    <lineage>
        <taxon>Bacteria</taxon>
        <taxon>Pseudomonadati</taxon>
        <taxon>Bacteroidota</taxon>
        <taxon>Bacteroidia</taxon>
        <taxon>Bacteroidales</taxon>
        <taxon>Prevotellaceae</taxon>
        <taxon>Prevotella</taxon>
    </lineage>
</organism>
<proteinExistence type="predicted"/>
<dbReference type="EMBL" id="JXQK01000043">
    <property type="protein sequence ID" value="KIP63402.1"/>
    <property type="molecule type" value="Genomic_DNA"/>
</dbReference>
<gene>
    <name evidence="2" type="ORF">ST44_03910</name>
</gene>
<dbReference type="AlphaFoldDB" id="A0A0D0J1A0"/>
<dbReference type="STRING" id="1602171.ST44_03910"/>
<evidence type="ECO:0000256" key="1">
    <source>
        <dbReference type="SAM" id="Phobius"/>
    </source>
</evidence>
<reference evidence="2 3" key="1">
    <citation type="submission" date="2015-01" db="EMBL/GenBank/DDBJ databases">
        <title>Comparative genomics of non-oral Prevotella species.</title>
        <authorList>
            <person name="Accetto T."/>
            <person name="Nograsek B."/>
            <person name="Avgustin G."/>
        </authorList>
    </citation>
    <scope>NUCLEOTIDE SEQUENCE [LARGE SCALE GENOMIC DNA]</scope>
    <source>
        <strain evidence="2 3">P5-119</strain>
    </source>
</reference>
<accession>A0A0D0J1A0</accession>
<comment type="caution">
    <text evidence="2">The sequence shown here is derived from an EMBL/GenBank/DDBJ whole genome shotgun (WGS) entry which is preliminary data.</text>
</comment>
<protein>
    <submittedName>
        <fullName evidence="2">Uncharacterized protein</fullName>
    </submittedName>
</protein>
<name>A0A0D0J1A0_9BACT</name>
<dbReference type="Proteomes" id="UP000032046">
    <property type="component" value="Unassembled WGS sequence"/>
</dbReference>
<evidence type="ECO:0000313" key="2">
    <source>
        <dbReference type="EMBL" id="KIP63402.1"/>
    </source>
</evidence>
<keyword evidence="3" id="KW-1185">Reference proteome</keyword>